<feature type="chain" id="PRO_5021233598" evidence="1">
    <location>
        <begin position="20"/>
        <end position="2289"/>
    </location>
</feature>
<comment type="caution">
    <text evidence="3">The sequence shown here is derived from an EMBL/GenBank/DDBJ whole genome shotgun (WGS) entry which is preliminary data.</text>
</comment>
<dbReference type="InterPro" id="IPR036179">
    <property type="entry name" value="Ig-like_dom_sf"/>
</dbReference>
<keyword evidence="4" id="KW-1185">Reference proteome</keyword>
<feature type="domain" description="Fibronectin type-III" evidence="2">
    <location>
        <begin position="1249"/>
        <end position="1339"/>
    </location>
</feature>
<dbReference type="Gene3D" id="2.60.120.200">
    <property type="match status" value="2"/>
</dbReference>
<name>A0A501QIR1_9FLAO</name>
<dbReference type="NCBIfam" id="TIGR04131">
    <property type="entry name" value="Bac_Flav_CTERM"/>
    <property type="match status" value="1"/>
</dbReference>
<dbReference type="Proteomes" id="UP000319175">
    <property type="component" value="Unassembled WGS sequence"/>
</dbReference>
<keyword evidence="1" id="KW-0732">Signal</keyword>
<evidence type="ECO:0000313" key="4">
    <source>
        <dbReference type="Proteomes" id="UP000319175"/>
    </source>
</evidence>
<dbReference type="RefSeq" id="WP_139998741.1">
    <property type="nucleotide sequence ID" value="NZ_VFJE01000050.1"/>
</dbReference>
<dbReference type="SUPFAM" id="SSF49265">
    <property type="entry name" value="Fibronectin type III"/>
    <property type="match status" value="4"/>
</dbReference>
<reference evidence="3 4" key="1">
    <citation type="submission" date="2019-06" db="EMBL/GenBank/DDBJ databases">
        <title>Flavobacterium sp. MaA-Y11 from geoumgang.</title>
        <authorList>
            <person name="Jeong S."/>
        </authorList>
    </citation>
    <scope>NUCLEOTIDE SEQUENCE [LARGE SCALE GENOMIC DNA]</scope>
    <source>
        <strain evidence="3 4">MaA-Y11</strain>
    </source>
</reference>
<feature type="signal peptide" evidence="1">
    <location>
        <begin position="1"/>
        <end position="19"/>
    </location>
</feature>
<evidence type="ECO:0000256" key="1">
    <source>
        <dbReference type="SAM" id="SignalP"/>
    </source>
</evidence>
<dbReference type="PROSITE" id="PS50853">
    <property type="entry name" value="FN3"/>
    <property type="match status" value="4"/>
</dbReference>
<accession>A0A501QIR1</accession>
<sequence>MKKITLLLLTFFISLVAYGQGLTENFDGGTTLPGGWTQFNNGQGAQQRVWTINTNPTFSVSPNNSAFIQNYQIGMGNTSRDWLVTTRVTLPENAQLQFMTRAFLNQDQGTIYEVRVSRDANPATTTAYTLAEDWSEQELNPDGIYKEDGTTPHWDEKTVNLKALGYNAGEQVYIAFIRVFAQPTGALGGDRWYVDDVRVSKKCEMPIGMGAPTINMTNAVLTWNVPAGGANDFELVIVRDDQTIDQGTVINVTGLTYTTPNTLTPDTNYKYYIRAVCSPTNKSDWTAPYFFTTAALGETCADPIVIPGIPYSTNNNTANSNDRTDIAQGATCGAVPAGTNYMTGNEVFYSFVAPTTGDIRVEMTPTGPNSGVFVYNSCINVGVSCIAGVANTGSGTRVIPAINVVAGQTYIIVISSTSATQTVGYYLELQYVTCPEPTNLSAPVVNQTGVELSWNNPDPTYAAWEVAIQPAGAAIPGQGVSGVPVTSSTNVPFATDLAGNPIVGSTAYQYWVRALCVVGGTTYSPWAGPFEFFTPICDATLPNAQCIHNFRLTGTNGWQGAVMHVRQNGITVKVLGPQFTSGSSLVVPVPLCNGIPFELVWVTGGTAQASVGIVVQNSFGQLLYQKTAGTGAPGATPLHTEMVDCEFPKCPPPINLGVTAVTSSGATLTWTPASLPSGPTTEWEIYLERQDIAIAPNNATPVDLANATTVRPNPRTGLISDTQYVYYIRTICGPNRTSAWVGPFTFRTGVSCGIPTAQGVRNQQTTRVDLFWTQPALGGATNWQVVVQDVGAGAPTYNDTRAVDITNGGTYGSGVAGAVGSALTPARQYEYYVRAVCSTSPLDVSRWVGPFVFSTACETLPVPYSEGFNSTSANQLCWSVLSVQGTNTWNMNDTATPFEGNEVATFTPNNGTANDDWLISPKLDLRQNYRIRYKYKAGSATAANTLQVLITNVGSNGNIAPTDFNTTTPLWSGSLTNTVYQERIINLIGRGSATVDGDVVNIAFRIPPGTNNANKIFIDDVVIEPIPPCPDPMDLGIVTGSITSTSAQVFWTPGYQETQWQVAVQPLGTGVPAATFAGPVTTNNINFLANTNTVNGTPLQPGNQYEVYVRAICADPNVSQWIGPIVFRTLLCETVDMCAYTFTMTDTASNGWGAGVNMSVIQNGLVVATLNGPANGQASSTQIVNFCPGVQFELFWNPSGATPANLAQVGVSITNFYGEVVYTKPAGTGRPNSRLYRGMPYCSTITCPYPTNLTVEQTSSSSANISWTPGGTETLWEYVFQPAGGPYPGSLPGTRVNVPNANILGLPVAIPQEYYVRAICGPDNISYWSGPYEFTLYNSPGCIGVDIEGVTMSIGEEKLLCPSDNCIDLTATYFQTQATTSYRVESVDYAPPFPLAGTSTSIVLPITVDDDWSPLVDLTLLSDPTGNSRPFNFCFFGDSYSKLLVTDNGAITFSIAGPQGNGGMYTPSGPNAGYQLFNNSTIPLIPAMTQTIQLPYRNSISGVLQDLDPGNSPIDASINYTVLGTAPCRAFVLNFYKLSLWGGACNTGEKQTSQIVLYEGSNIIDVYVEKRTSCAGHNGGRGVIGLQGDTNTEFAVPPGRNTGTWQAEREAWRFIPNGANSNVVFKWLKDGEFYSNDLTVNVCVDDVNLMQAVALYDKCDGTSFERKAEVTLKVDEFPINEPNDLLACTGNTAPFDLTVNTAVILDGVANAADYEISYYLTPEEAEDGSTPGITSVISTVLAPIYVRIEKISTGCYVTRDFNVDPSSPLPVFTVTGDRILCEGDSTTITVEATNFVVGDADFEWTLPDGTISTQTGPTFDITAATAADAGTYSVKVTTGCDETLEFTVEVNSIDTDFTYPTPVCPSGTISPTPVTAATFTAGGSYTISPALPIDPATGTITLDGATAGDYIVTYTVTPAITNCTDDKIGQFAITIAGTTILPVVTFNYTTPVCKSATTNPMPNLAPNFTTGGQFTSTDANISVNLTTGEINLANTQPGTYTINYLIPADPAQCKAGGTFDATIVITNAITPVTSFGYADDSFCSGGVQVGQLPTGTFDAGGRFTVEPATGLNVNTTTGEFMPGTTTPGTYVIKYVIEADPALCRSRSESSYTVTIENTFDITITDECRNNEYVLIAEPSDPSYTFVWKDALGAPVGTNSNIFNVSQYVANLSGEPQYPLNFTVTISTATGCQNVKPVTVESTFCDIQKGISPNNDGKNDYFDLAGFNVKKLSIFNRYGTEVYSRTNYTNQWRGQSNKDKELPDGTYYYVIERSGVPSKTGWIQINRQTK</sequence>
<dbReference type="Gene3D" id="2.60.40.10">
    <property type="entry name" value="Immunoglobulins"/>
    <property type="match status" value="5"/>
</dbReference>
<dbReference type="InterPro" id="IPR045829">
    <property type="entry name" value="PKD_6"/>
</dbReference>
<evidence type="ECO:0000313" key="3">
    <source>
        <dbReference type="EMBL" id="TPD71876.1"/>
    </source>
</evidence>
<dbReference type="CDD" id="cd00063">
    <property type="entry name" value="FN3"/>
    <property type="match status" value="1"/>
</dbReference>
<dbReference type="Pfam" id="PF19408">
    <property type="entry name" value="PKD_6"/>
    <property type="match status" value="1"/>
</dbReference>
<evidence type="ECO:0000259" key="2">
    <source>
        <dbReference type="PROSITE" id="PS50853"/>
    </source>
</evidence>
<organism evidence="3 4">
    <name type="scientific">Flavobacterium microcysteis</name>
    <dbReference type="NCBI Taxonomy" id="2596891"/>
    <lineage>
        <taxon>Bacteria</taxon>
        <taxon>Pseudomonadati</taxon>
        <taxon>Bacteroidota</taxon>
        <taxon>Flavobacteriia</taxon>
        <taxon>Flavobacteriales</taxon>
        <taxon>Flavobacteriaceae</taxon>
        <taxon>Flavobacterium</taxon>
    </lineage>
</organism>
<dbReference type="EMBL" id="VFJE01000050">
    <property type="protein sequence ID" value="TPD71876.1"/>
    <property type="molecule type" value="Genomic_DNA"/>
</dbReference>
<dbReference type="InterPro" id="IPR036116">
    <property type="entry name" value="FN3_sf"/>
</dbReference>
<dbReference type="OrthoDB" id="608579at2"/>
<feature type="domain" description="Fibronectin type-III" evidence="2">
    <location>
        <begin position="652"/>
        <end position="751"/>
    </location>
</feature>
<dbReference type="InterPro" id="IPR013783">
    <property type="entry name" value="Ig-like_fold"/>
</dbReference>
<feature type="domain" description="Fibronectin type-III" evidence="2">
    <location>
        <begin position="1031"/>
        <end position="1132"/>
    </location>
</feature>
<dbReference type="Pfam" id="PF23759">
    <property type="entry name" value="GBD_T9SS_assoc"/>
    <property type="match status" value="1"/>
</dbReference>
<dbReference type="SMART" id="SM00060">
    <property type="entry name" value="FN3"/>
    <property type="match status" value="6"/>
</dbReference>
<gene>
    <name evidence="3" type="ORF">FJA49_03070</name>
</gene>
<protein>
    <submittedName>
        <fullName evidence="3">T9SS type B sorting domain-containing protein</fullName>
    </submittedName>
</protein>
<proteinExistence type="predicted"/>
<dbReference type="Pfam" id="PF13585">
    <property type="entry name" value="CHU_C"/>
    <property type="match status" value="1"/>
</dbReference>
<feature type="domain" description="Fibronectin type-III" evidence="2">
    <location>
        <begin position="205"/>
        <end position="296"/>
    </location>
</feature>
<dbReference type="NCBIfam" id="NF038128">
    <property type="entry name" value="choice_anch_J"/>
    <property type="match status" value="2"/>
</dbReference>
<dbReference type="SUPFAM" id="SSF48726">
    <property type="entry name" value="Immunoglobulin"/>
    <property type="match status" value="1"/>
</dbReference>
<dbReference type="InterPro" id="IPR003961">
    <property type="entry name" value="FN3_dom"/>
</dbReference>
<dbReference type="InterPro" id="IPR056600">
    <property type="entry name" value="GBD_T9SS_assoc"/>
</dbReference>
<dbReference type="InterPro" id="IPR026341">
    <property type="entry name" value="T9SS_type_B"/>
</dbReference>